<sequence length="598" mass="67294">MLSSFTLQAAPVVVIPRDGLQLEGDLGSFKASWNYENPEPNLLLATLTLESPEAEIPPAITVKWDVPAVDLVGVWTPNPQSPKNNHMGMKVVSRGAQAMPLYCYFDSADRNRMSVALSDALRPATLTGYVREEDSKLYMSIALFQEKQPAVKSYQITIRFDTRQIPFHQTLLETTRWWAAKDEYKPTPSPAAARVPLYSTWYSYHQQLDPNELVEECKIGGKVGLGGIIVDDGWQTLDGNRGYAFTGDWKPDRIPDMKGFVDRVHALDQKFMLWYSVPMVGEKSEALKRFKGKTLRHVPGFGAHVLDPRYPDVREFLIGTYETAVRDWALDGLKLDFISMFSARPAKDLTAADGRDIASVDIAVDQMMTELIQRLKKIKPDILIEFRQPYNGPLMRKYGNMLRAVDCPNSGPINRMHIVDLRLVADDTAVHSDMIMWHPDEPVESAALQIQNILFSVPQISVKLAQLTDEHRAMLSYWMNYWTQNRSVLLDGVFQPSGPAQNYPLIIGRDDKKMIAVLYHEMIVSPGSDAPRNIDVVNAKPDADVVLRFEKDYGRAKVQTLDVLGRTVSEKTVNLKAGVTVWKVPASGLLKIQHIPSN</sequence>
<gene>
    <name evidence="1" type="ORF">NT6N_17730</name>
</gene>
<dbReference type="Gene3D" id="3.20.20.70">
    <property type="entry name" value="Aldolase class I"/>
    <property type="match status" value="1"/>
</dbReference>
<evidence type="ECO:0000313" key="1">
    <source>
        <dbReference type="EMBL" id="BDS06733.1"/>
    </source>
</evidence>
<dbReference type="EMBL" id="AP026866">
    <property type="protein sequence ID" value="BDS06733.1"/>
    <property type="molecule type" value="Genomic_DNA"/>
</dbReference>
<proteinExistence type="predicted"/>
<dbReference type="GO" id="GO:0004557">
    <property type="term" value="F:alpha-galactosidase activity"/>
    <property type="evidence" value="ECO:0007669"/>
    <property type="project" value="InterPro"/>
</dbReference>
<protein>
    <recommendedName>
        <fullName evidence="2">Alpha-galactosidase</fullName>
    </recommendedName>
</protein>
<dbReference type="SUPFAM" id="SSF51445">
    <property type="entry name" value="(Trans)glycosidases"/>
    <property type="match status" value="1"/>
</dbReference>
<dbReference type="InterPro" id="IPR002252">
    <property type="entry name" value="Glyco_hydro_36"/>
</dbReference>
<dbReference type="KEGG" id="osu:NT6N_17730"/>
<dbReference type="CDD" id="cd14791">
    <property type="entry name" value="GH36"/>
    <property type="match status" value="1"/>
</dbReference>
<dbReference type="GO" id="GO:0016052">
    <property type="term" value="P:carbohydrate catabolic process"/>
    <property type="evidence" value="ECO:0007669"/>
    <property type="project" value="InterPro"/>
</dbReference>
<name>A0AAT9FLA5_9BACT</name>
<dbReference type="Pfam" id="PF02065">
    <property type="entry name" value="Melibiase"/>
    <property type="match status" value="1"/>
</dbReference>
<dbReference type="InterPro" id="IPR013785">
    <property type="entry name" value="Aldolase_TIM"/>
</dbReference>
<dbReference type="InterPro" id="IPR017853">
    <property type="entry name" value="GH"/>
</dbReference>
<evidence type="ECO:0008006" key="2">
    <source>
        <dbReference type="Google" id="ProtNLM"/>
    </source>
</evidence>
<accession>A0AAT9FLA5</accession>
<reference evidence="1" key="1">
    <citation type="submission" date="2024-07" db="EMBL/GenBank/DDBJ databases">
        <title>Complete genome sequence of Verrucomicrobiaceae bacterium NT6N.</title>
        <authorList>
            <person name="Huang C."/>
            <person name="Takami H."/>
            <person name="Hamasaki K."/>
        </authorList>
    </citation>
    <scope>NUCLEOTIDE SEQUENCE</scope>
    <source>
        <strain evidence="1">NT6N</strain>
    </source>
</reference>
<dbReference type="AlphaFoldDB" id="A0AAT9FLA5"/>
<organism evidence="1">
    <name type="scientific">Oceaniferula spumae</name>
    <dbReference type="NCBI Taxonomy" id="2979115"/>
    <lineage>
        <taxon>Bacteria</taxon>
        <taxon>Pseudomonadati</taxon>
        <taxon>Verrucomicrobiota</taxon>
        <taxon>Verrucomicrobiia</taxon>
        <taxon>Verrucomicrobiales</taxon>
        <taxon>Verrucomicrobiaceae</taxon>
        <taxon>Oceaniferula</taxon>
    </lineage>
</organism>